<organism evidence="1 2">
    <name type="scientific">Alteromonas marina</name>
    <dbReference type="NCBI Taxonomy" id="203795"/>
    <lineage>
        <taxon>Bacteria</taxon>
        <taxon>Pseudomonadati</taxon>
        <taxon>Pseudomonadota</taxon>
        <taxon>Gammaproteobacteria</taxon>
        <taxon>Alteromonadales</taxon>
        <taxon>Alteromonadaceae</taxon>
        <taxon>Alteromonas/Salinimonas group</taxon>
        <taxon>Alteromonas</taxon>
    </lineage>
</organism>
<sequence length="67" mass="7646">MAISIQDFLIELDTNSKLMEAYKSDPVATAKKYGLSAEEVKIIADQNWDELSKRFDDTSKTIRVISY</sequence>
<name>A0A0B3XX40_9ALTE</name>
<dbReference type="Gene3D" id="1.10.700.10">
    <property type="entry name" value="Dioxygenase LigAB, LigA subunit"/>
    <property type="match status" value="1"/>
</dbReference>
<dbReference type="Proteomes" id="UP000031197">
    <property type="component" value="Unassembled WGS sequence"/>
</dbReference>
<dbReference type="AlphaFoldDB" id="A0A0B3XX40"/>
<gene>
    <name evidence="1" type="ORF">RJ41_06590</name>
</gene>
<dbReference type="InterPro" id="IPR036622">
    <property type="entry name" value="LigA_sf"/>
</dbReference>
<proteinExistence type="predicted"/>
<comment type="caution">
    <text evidence="1">The sequence shown here is derived from an EMBL/GenBank/DDBJ whole genome shotgun (WGS) entry which is preliminary data.</text>
</comment>
<dbReference type="EMBL" id="JWLW01000012">
    <property type="protein sequence ID" value="KHT54196.1"/>
    <property type="molecule type" value="Genomic_DNA"/>
</dbReference>
<dbReference type="RefSeq" id="WP_039218494.1">
    <property type="nucleotide sequence ID" value="NZ_JWLW01000012.1"/>
</dbReference>
<evidence type="ECO:0000313" key="1">
    <source>
        <dbReference type="EMBL" id="KHT54196.1"/>
    </source>
</evidence>
<dbReference type="OrthoDB" id="6197820at2"/>
<evidence type="ECO:0000313" key="2">
    <source>
        <dbReference type="Proteomes" id="UP000031197"/>
    </source>
</evidence>
<accession>A0A0B3XX40</accession>
<keyword evidence="2" id="KW-1185">Reference proteome</keyword>
<protein>
    <submittedName>
        <fullName evidence="1">Uncharacterized protein</fullName>
    </submittedName>
</protein>
<reference evidence="1 2" key="1">
    <citation type="submission" date="2014-12" db="EMBL/GenBank/DDBJ databases">
        <title>Genome sequencing of Alteromonas marina AD001.</title>
        <authorList>
            <person name="Adrian T.G.S."/>
            <person name="Chan K.G."/>
        </authorList>
    </citation>
    <scope>NUCLEOTIDE SEQUENCE [LARGE SCALE GENOMIC DNA]</scope>
    <source>
        <strain evidence="1 2">AD001</strain>
    </source>
</reference>